<feature type="transmembrane region" description="Helical" evidence="6">
    <location>
        <begin position="215"/>
        <end position="237"/>
    </location>
</feature>
<dbReference type="Pfam" id="PF09678">
    <property type="entry name" value="Caa3_CtaG"/>
    <property type="match status" value="1"/>
</dbReference>
<evidence type="ECO:0000256" key="2">
    <source>
        <dbReference type="ARBA" id="ARBA00022475"/>
    </source>
</evidence>
<feature type="transmembrane region" description="Helical" evidence="6">
    <location>
        <begin position="147"/>
        <end position="166"/>
    </location>
</feature>
<evidence type="ECO:0000256" key="7">
    <source>
        <dbReference type="SAM" id="SignalP"/>
    </source>
</evidence>
<feature type="transmembrane region" description="Helical" evidence="6">
    <location>
        <begin position="71"/>
        <end position="89"/>
    </location>
</feature>
<evidence type="ECO:0000256" key="3">
    <source>
        <dbReference type="ARBA" id="ARBA00022692"/>
    </source>
</evidence>
<keyword evidence="7" id="KW-0732">Signal</keyword>
<evidence type="ECO:0000256" key="4">
    <source>
        <dbReference type="ARBA" id="ARBA00022989"/>
    </source>
</evidence>
<name>A0ABR7RJE7_9PROT</name>
<sequence length="298" mass="32790">MRTLGPALLSLCLALLAPASVWAHGADPHGDAPAWSFDPWIMLPLMLAAALYLCGTARLWRRAGMGRGVRYWQLALYVAGWLALAGALVSPLHWWGEHLFTAHMIEHEIVMVVAAPLLVAGRPLGAALWAFPDRLRRRLAGAARGGLWRWLSLPATATILHGLAIWVWHMPPLFDATVTHVGLHRAQHLSFLLSGLLFWWALLRRAHPAAAAGHLFITMVHTGVLGALLTFSPRVLYTQQTAHAALWGLTALEDQQIAGLVMWVPGGTVYAAVMLTMVSRWVRRSSRGWRPGDALRAR</sequence>
<feature type="chain" id="PRO_5045635935" evidence="7">
    <location>
        <begin position="24"/>
        <end position="298"/>
    </location>
</feature>
<evidence type="ECO:0000313" key="9">
    <source>
        <dbReference type="Proteomes" id="UP000626026"/>
    </source>
</evidence>
<comment type="caution">
    <text evidence="8">The sequence shown here is derived from an EMBL/GenBank/DDBJ whole genome shotgun (WGS) entry which is preliminary data.</text>
</comment>
<evidence type="ECO:0000256" key="1">
    <source>
        <dbReference type="ARBA" id="ARBA00004651"/>
    </source>
</evidence>
<dbReference type="EMBL" id="JACTVA010000007">
    <property type="protein sequence ID" value="MBC9206443.1"/>
    <property type="molecule type" value="Genomic_DNA"/>
</dbReference>
<proteinExistence type="predicted"/>
<feature type="transmembrane region" description="Helical" evidence="6">
    <location>
        <begin position="109"/>
        <end position="131"/>
    </location>
</feature>
<keyword evidence="2" id="KW-1003">Cell membrane</keyword>
<keyword evidence="4 6" id="KW-1133">Transmembrane helix</keyword>
<dbReference type="InterPro" id="IPR019108">
    <property type="entry name" value="Caa3_assmbl_CtaG-rel"/>
</dbReference>
<evidence type="ECO:0000313" key="8">
    <source>
        <dbReference type="EMBL" id="MBC9206443.1"/>
    </source>
</evidence>
<feature type="transmembrane region" description="Helical" evidence="6">
    <location>
        <begin position="39"/>
        <end position="59"/>
    </location>
</feature>
<protein>
    <submittedName>
        <fullName evidence="8">Cytochrome c oxidase assembly protein</fullName>
    </submittedName>
</protein>
<evidence type="ECO:0000256" key="6">
    <source>
        <dbReference type="SAM" id="Phobius"/>
    </source>
</evidence>
<keyword evidence="3 6" id="KW-0812">Transmembrane</keyword>
<evidence type="ECO:0000256" key="5">
    <source>
        <dbReference type="ARBA" id="ARBA00023136"/>
    </source>
</evidence>
<accession>A0ABR7RJE7</accession>
<feature type="signal peptide" evidence="7">
    <location>
        <begin position="1"/>
        <end position="23"/>
    </location>
</feature>
<organism evidence="8 9">
    <name type="scientific">Teichococcus aerophilus</name>
    <dbReference type="NCBI Taxonomy" id="1224513"/>
    <lineage>
        <taxon>Bacteria</taxon>
        <taxon>Pseudomonadati</taxon>
        <taxon>Pseudomonadota</taxon>
        <taxon>Alphaproteobacteria</taxon>
        <taxon>Acetobacterales</taxon>
        <taxon>Roseomonadaceae</taxon>
        <taxon>Roseomonas</taxon>
    </lineage>
</organism>
<reference evidence="8 9" key="1">
    <citation type="journal article" date="2013" name="Int. J. Syst. Evol. Microbiol.">
        <title>Roseomonas aerophila sp. nov., isolated from air.</title>
        <authorList>
            <person name="Kim S.J."/>
            <person name="Weon H.Y."/>
            <person name="Ahn J.H."/>
            <person name="Hong S.B."/>
            <person name="Seok S.J."/>
            <person name="Whang K.S."/>
            <person name="Kwon S.W."/>
        </authorList>
    </citation>
    <scope>NUCLEOTIDE SEQUENCE [LARGE SCALE GENOMIC DNA]</scope>
    <source>
        <strain evidence="8 9">NBRC 108923</strain>
    </source>
</reference>
<feature type="transmembrane region" description="Helical" evidence="6">
    <location>
        <begin position="257"/>
        <end position="278"/>
    </location>
</feature>
<feature type="transmembrane region" description="Helical" evidence="6">
    <location>
        <begin position="186"/>
        <end position="203"/>
    </location>
</feature>
<dbReference type="RefSeq" id="WP_187783620.1">
    <property type="nucleotide sequence ID" value="NZ_JACTVA010000007.1"/>
</dbReference>
<dbReference type="Proteomes" id="UP000626026">
    <property type="component" value="Unassembled WGS sequence"/>
</dbReference>
<comment type="subcellular location">
    <subcellularLocation>
        <location evidence="1">Cell membrane</location>
        <topology evidence="1">Multi-pass membrane protein</topology>
    </subcellularLocation>
</comment>
<keyword evidence="9" id="KW-1185">Reference proteome</keyword>
<gene>
    <name evidence="8" type="ORF">IBL26_06310</name>
</gene>
<keyword evidence="5 6" id="KW-0472">Membrane</keyword>